<reference evidence="2" key="1">
    <citation type="journal article" date="2022" name="bioRxiv">
        <title>Sequencing and chromosome-scale assembly of the giantPleurodeles waltlgenome.</title>
        <authorList>
            <person name="Brown T."/>
            <person name="Elewa A."/>
            <person name="Iarovenko S."/>
            <person name="Subramanian E."/>
            <person name="Araus A.J."/>
            <person name="Petzold A."/>
            <person name="Susuki M."/>
            <person name="Suzuki K.-i.T."/>
            <person name="Hayashi T."/>
            <person name="Toyoda A."/>
            <person name="Oliveira C."/>
            <person name="Osipova E."/>
            <person name="Leigh N.D."/>
            <person name="Simon A."/>
            <person name="Yun M.H."/>
        </authorList>
    </citation>
    <scope>NUCLEOTIDE SEQUENCE</scope>
    <source>
        <strain evidence="2">20211129_DDA</strain>
        <tissue evidence="2">Liver</tissue>
    </source>
</reference>
<dbReference type="EMBL" id="JANPWB010000009">
    <property type="protein sequence ID" value="KAJ1152778.1"/>
    <property type="molecule type" value="Genomic_DNA"/>
</dbReference>
<comment type="caution">
    <text evidence="2">The sequence shown here is derived from an EMBL/GenBank/DDBJ whole genome shotgun (WGS) entry which is preliminary data.</text>
</comment>
<accession>A0AAV7RPD7</accession>
<feature type="region of interest" description="Disordered" evidence="1">
    <location>
        <begin position="1"/>
        <end position="75"/>
    </location>
</feature>
<evidence type="ECO:0000313" key="3">
    <source>
        <dbReference type="Proteomes" id="UP001066276"/>
    </source>
</evidence>
<feature type="compositionally biased region" description="Polar residues" evidence="1">
    <location>
        <begin position="15"/>
        <end position="33"/>
    </location>
</feature>
<dbReference type="AlphaFoldDB" id="A0AAV7RPD7"/>
<name>A0AAV7RPD7_PLEWA</name>
<keyword evidence="3" id="KW-1185">Reference proteome</keyword>
<organism evidence="2 3">
    <name type="scientific">Pleurodeles waltl</name>
    <name type="common">Iberian ribbed newt</name>
    <dbReference type="NCBI Taxonomy" id="8319"/>
    <lineage>
        <taxon>Eukaryota</taxon>
        <taxon>Metazoa</taxon>
        <taxon>Chordata</taxon>
        <taxon>Craniata</taxon>
        <taxon>Vertebrata</taxon>
        <taxon>Euteleostomi</taxon>
        <taxon>Amphibia</taxon>
        <taxon>Batrachia</taxon>
        <taxon>Caudata</taxon>
        <taxon>Salamandroidea</taxon>
        <taxon>Salamandridae</taxon>
        <taxon>Pleurodelinae</taxon>
        <taxon>Pleurodeles</taxon>
    </lineage>
</organism>
<evidence type="ECO:0000313" key="2">
    <source>
        <dbReference type="EMBL" id="KAJ1152778.1"/>
    </source>
</evidence>
<protein>
    <submittedName>
        <fullName evidence="2">Uncharacterized protein</fullName>
    </submittedName>
</protein>
<dbReference type="Proteomes" id="UP001066276">
    <property type="component" value="Chromosome 5"/>
</dbReference>
<proteinExistence type="predicted"/>
<evidence type="ECO:0000256" key="1">
    <source>
        <dbReference type="SAM" id="MobiDB-lite"/>
    </source>
</evidence>
<gene>
    <name evidence="2" type="ORF">NDU88_005553</name>
</gene>
<sequence>MTALARTPRARDQRGNQAGNSGARTAPGSGSQRQRTRYSPWALRPAHSSGGELALDSTSGFGGGRTPQEPGRITP</sequence>